<accession>A0A813ERK0</accession>
<name>A0A813ERK0_POLGL</name>
<sequence length="346" mass="39722">FEKRVDEDSCAWPEVPGLHDGSGYYSSASGVSTAAGGFSAASSIPHCTTQAGPAEDASMVFTPQPSQAFALQLVGEAGAGASRTKHLATNAATPAAENNGPGCESDPEEPLPRRLSFSKAHKDVQERDDDEELNKGVPEMLPAEQRQREAEEYQAMHKKSEERLAAEELHLEGEQWRCEAEECEAIQRQDHERFVAEQLRLQQEQWKREAEEYETLQKREDERLAAEQLHLQEEQWQFEVQECEAMQKQEEECLASEQLRLHEEQWKREAEECKAMQKQGHAQQEGPREHESEECEAMQKQEQEHLAAKQLRVQQEQQQQREEIRLAAEHLRLRGEQWKREAMQKQ</sequence>
<feature type="compositionally biased region" description="Basic and acidic residues" evidence="2">
    <location>
        <begin position="286"/>
        <end position="307"/>
    </location>
</feature>
<evidence type="ECO:0000313" key="3">
    <source>
        <dbReference type="EMBL" id="CAE8603334.1"/>
    </source>
</evidence>
<evidence type="ECO:0000256" key="2">
    <source>
        <dbReference type="SAM" id="MobiDB-lite"/>
    </source>
</evidence>
<feature type="non-terminal residue" evidence="3">
    <location>
        <position position="1"/>
    </location>
</feature>
<comment type="caution">
    <text evidence="3">The sequence shown here is derived from an EMBL/GenBank/DDBJ whole genome shotgun (WGS) entry which is preliminary data.</text>
</comment>
<dbReference type="Proteomes" id="UP000654075">
    <property type="component" value="Unassembled WGS sequence"/>
</dbReference>
<reference evidence="3" key="1">
    <citation type="submission" date="2021-02" db="EMBL/GenBank/DDBJ databases">
        <authorList>
            <person name="Dougan E. K."/>
            <person name="Rhodes N."/>
            <person name="Thang M."/>
            <person name="Chan C."/>
        </authorList>
    </citation>
    <scope>NUCLEOTIDE SEQUENCE</scope>
</reference>
<feature type="non-terminal residue" evidence="3">
    <location>
        <position position="346"/>
    </location>
</feature>
<dbReference type="AlphaFoldDB" id="A0A813ERK0"/>
<dbReference type="EMBL" id="CAJNNV010015290">
    <property type="protein sequence ID" value="CAE8603334.1"/>
    <property type="molecule type" value="Genomic_DNA"/>
</dbReference>
<feature type="coiled-coil region" evidence="1">
    <location>
        <begin position="196"/>
        <end position="223"/>
    </location>
</feature>
<feature type="compositionally biased region" description="Low complexity" evidence="2">
    <location>
        <begin position="88"/>
        <end position="102"/>
    </location>
</feature>
<keyword evidence="1" id="KW-0175">Coiled coil</keyword>
<gene>
    <name evidence="3" type="ORF">PGLA1383_LOCUS21545</name>
</gene>
<proteinExistence type="predicted"/>
<evidence type="ECO:0000313" key="4">
    <source>
        <dbReference type="Proteomes" id="UP000654075"/>
    </source>
</evidence>
<protein>
    <submittedName>
        <fullName evidence="3">Uncharacterized protein</fullName>
    </submittedName>
</protein>
<feature type="compositionally biased region" description="Basic and acidic residues" evidence="2">
    <location>
        <begin position="145"/>
        <end position="159"/>
    </location>
</feature>
<evidence type="ECO:0000256" key="1">
    <source>
        <dbReference type="SAM" id="Coils"/>
    </source>
</evidence>
<feature type="region of interest" description="Disordered" evidence="2">
    <location>
        <begin position="272"/>
        <end position="321"/>
    </location>
</feature>
<feature type="region of interest" description="Disordered" evidence="2">
    <location>
        <begin position="78"/>
        <end position="159"/>
    </location>
</feature>
<feature type="compositionally biased region" description="Low complexity" evidence="2">
    <location>
        <begin position="308"/>
        <end position="318"/>
    </location>
</feature>
<organism evidence="3 4">
    <name type="scientific">Polarella glacialis</name>
    <name type="common">Dinoflagellate</name>
    <dbReference type="NCBI Taxonomy" id="89957"/>
    <lineage>
        <taxon>Eukaryota</taxon>
        <taxon>Sar</taxon>
        <taxon>Alveolata</taxon>
        <taxon>Dinophyceae</taxon>
        <taxon>Suessiales</taxon>
        <taxon>Suessiaceae</taxon>
        <taxon>Polarella</taxon>
    </lineage>
</organism>
<keyword evidence="4" id="KW-1185">Reference proteome</keyword>